<evidence type="ECO:0000313" key="16">
    <source>
        <dbReference type="EMBL" id="SCZ61180.1"/>
    </source>
</evidence>
<accession>A0A1G5QI22</accession>
<organism evidence="16 17">
    <name type="scientific">Epibacterium ulvae</name>
    <dbReference type="NCBI Taxonomy" id="1156985"/>
    <lineage>
        <taxon>Bacteria</taxon>
        <taxon>Pseudomonadati</taxon>
        <taxon>Pseudomonadota</taxon>
        <taxon>Alphaproteobacteria</taxon>
        <taxon>Rhodobacterales</taxon>
        <taxon>Roseobacteraceae</taxon>
        <taxon>Epibacterium</taxon>
    </lineage>
</organism>
<evidence type="ECO:0000256" key="13">
    <source>
        <dbReference type="ARBA" id="ARBA00072146"/>
    </source>
</evidence>
<keyword evidence="17" id="KW-1185">Reference proteome</keyword>
<dbReference type="NCBIfam" id="NF001097">
    <property type="entry name" value="PRK00129.1"/>
    <property type="match status" value="1"/>
</dbReference>
<comment type="function">
    <text evidence="12">Catalyzes the conversion of uracil and 5-phospho-alpha-D-ribose 1-diphosphate (PRPP) to UMP and diphosphate.</text>
</comment>
<dbReference type="InterPro" id="IPR000836">
    <property type="entry name" value="PRTase_dom"/>
</dbReference>
<dbReference type="OrthoDB" id="9781675at2"/>
<keyword evidence="8" id="KW-0547">Nucleotide-binding</keyword>
<evidence type="ECO:0000256" key="5">
    <source>
        <dbReference type="ARBA" id="ARBA00022533"/>
    </source>
</evidence>
<dbReference type="Proteomes" id="UP000198767">
    <property type="component" value="Unassembled WGS sequence"/>
</dbReference>
<evidence type="ECO:0000256" key="3">
    <source>
        <dbReference type="ARBA" id="ARBA00009516"/>
    </source>
</evidence>
<evidence type="ECO:0000256" key="4">
    <source>
        <dbReference type="ARBA" id="ARBA00011894"/>
    </source>
</evidence>
<comment type="catalytic activity">
    <reaction evidence="11">
        <text>UMP + diphosphate = 5-phospho-alpha-D-ribose 1-diphosphate + uracil</text>
        <dbReference type="Rhea" id="RHEA:13017"/>
        <dbReference type="ChEBI" id="CHEBI:17568"/>
        <dbReference type="ChEBI" id="CHEBI:33019"/>
        <dbReference type="ChEBI" id="CHEBI:57865"/>
        <dbReference type="ChEBI" id="CHEBI:58017"/>
        <dbReference type="EC" id="2.4.2.9"/>
    </reaction>
</comment>
<evidence type="ECO:0000256" key="1">
    <source>
        <dbReference type="ARBA" id="ARBA00001946"/>
    </source>
</evidence>
<comment type="pathway">
    <text evidence="2">Pyrimidine metabolism; UMP biosynthesis via salvage pathway; UMP from uracil: step 1/1.</text>
</comment>
<dbReference type="GO" id="GO:0005525">
    <property type="term" value="F:GTP binding"/>
    <property type="evidence" value="ECO:0007669"/>
    <property type="project" value="UniProtKB-KW"/>
</dbReference>
<comment type="cofactor">
    <cofactor evidence="1">
        <name>Mg(2+)</name>
        <dbReference type="ChEBI" id="CHEBI:18420"/>
    </cofactor>
</comment>
<keyword evidence="5" id="KW-0021">Allosteric enzyme</keyword>
<dbReference type="EC" id="2.4.2.9" evidence="4"/>
<sequence length="225" mass="24705">MCFIELPQTNRLRALHAEMRDAGAPREVFVANANRIIRDVLETCIGQMPYVEHTVKTPVGATYVGTRVAVDVCAVSVVRAGESMEFELSKIFPTLPIGKILIQRDKVSKQAKLFFTSLPEDIAQRHVILMEPMLATGGSALMAISELIAQGVDEERIFFANILASPEGLERVRACHPEMTIVSSSVEQELNQEAFMIPGVGDFGDRYFGTIKSGGQNGQQIRLPA</sequence>
<evidence type="ECO:0000256" key="11">
    <source>
        <dbReference type="ARBA" id="ARBA00052919"/>
    </source>
</evidence>
<keyword evidence="9" id="KW-0342">GTP-binding</keyword>
<dbReference type="AlphaFoldDB" id="A0A1G5QI22"/>
<gene>
    <name evidence="16" type="ORF">SAMN04488118_104209</name>
</gene>
<evidence type="ECO:0000256" key="8">
    <source>
        <dbReference type="ARBA" id="ARBA00022741"/>
    </source>
</evidence>
<dbReference type="Pfam" id="PF14681">
    <property type="entry name" value="UPRTase"/>
    <property type="match status" value="1"/>
</dbReference>
<evidence type="ECO:0000256" key="6">
    <source>
        <dbReference type="ARBA" id="ARBA00022676"/>
    </source>
</evidence>
<dbReference type="STRING" id="1156985.SAMN04488118_104209"/>
<dbReference type="Gene3D" id="3.40.50.2020">
    <property type="match status" value="1"/>
</dbReference>
<evidence type="ECO:0000256" key="2">
    <source>
        <dbReference type="ARBA" id="ARBA00005180"/>
    </source>
</evidence>
<dbReference type="FunFam" id="3.40.50.2020:FF:000023">
    <property type="entry name" value="Probable uracil phosphoribosyltransferase"/>
    <property type="match status" value="1"/>
</dbReference>
<evidence type="ECO:0000256" key="9">
    <source>
        <dbReference type="ARBA" id="ARBA00023134"/>
    </source>
</evidence>
<comment type="similarity">
    <text evidence="3">Belongs to the UPRTase family.</text>
</comment>
<dbReference type="CDD" id="cd06223">
    <property type="entry name" value="PRTases_typeI"/>
    <property type="match status" value="1"/>
</dbReference>
<evidence type="ECO:0000313" key="17">
    <source>
        <dbReference type="Proteomes" id="UP000198767"/>
    </source>
</evidence>
<dbReference type="GO" id="GO:0004845">
    <property type="term" value="F:uracil phosphoribosyltransferase activity"/>
    <property type="evidence" value="ECO:0007669"/>
    <property type="project" value="UniProtKB-EC"/>
</dbReference>
<evidence type="ECO:0000256" key="7">
    <source>
        <dbReference type="ARBA" id="ARBA00022679"/>
    </source>
</evidence>
<evidence type="ECO:0000256" key="14">
    <source>
        <dbReference type="ARBA" id="ARBA00079807"/>
    </source>
</evidence>
<protein>
    <recommendedName>
        <fullName evidence="13">Uracil phosphoribosyltransferase</fullName>
        <ecNumber evidence="4">2.4.2.9</ecNumber>
    </recommendedName>
    <alternativeName>
        <fullName evidence="10">UMP pyrophosphorylase</fullName>
    </alternativeName>
    <alternativeName>
        <fullName evidence="14">UPRTase</fullName>
    </alternativeName>
</protein>
<name>A0A1G5QI22_9RHOB</name>
<evidence type="ECO:0000259" key="15">
    <source>
        <dbReference type="Pfam" id="PF14681"/>
    </source>
</evidence>
<keyword evidence="6 16" id="KW-0328">Glycosyltransferase</keyword>
<proteinExistence type="inferred from homology"/>
<keyword evidence="7 16" id="KW-0808">Transferase</keyword>
<dbReference type="EMBL" id="FMWG01000004">
    <property type="protein sequence ID" value="SCZ61180.1"/>
    <property type="molecule type" value="Genomic_DNA"/>
</dbReference>
<feature type="domain" description="Phosphoribosyltransferase" evidence="15">
    <location>
        <begin position="7"/>
        <end position="210"/>
    </location>
</feature>
<dbReference type="SUPFAM" id="SSF53271">
    <property type="entry name" value="PRTase-like"/>
    <property type="match status" value="1"/>
</dbReference>
<reference evidence="16 17" key="1">
    <citation type="submission" date="2016-10" db="EMBL/GenBank/DDBJ databases">
        <authorList>
            <person name="de Groot N.N."/>
        </authorList>
    </citation>
    <scope>NUCLEOTIDE SEQUENCE [LARGE SCALE GENOMIC DNA]</scope>
    <source>
        <strain evidence="16 17">U95</strain>
    </source>
</reference>
<dbReference type="RefSeq" id="WP_090217963.1">
    <property type="nucleotide sequence ID" value="NZ_CANMPF010000005.1"/>
</dbReference>
<dbReference type="InterPro" id="IPR029057">
    <property type="entry name" value="PRTase-like"/>
</dbReference>
<evidence type="ECO:0000256" key="12">
    <source>
        <dbReference type="ARBA" id="ARBA00056901"/>
    </source>
</evidence>
<evidence type="ECO:0000256" key="10">
    <source>
        <dbReference type="ARBA" id="ARBA00031082"/>
    </source>
</evidence>